<dbReference type="SUPFAM" id="SSF53167">
    <property type="entry name" value="Purine and uridine phosphorylases"/>
    <property type="match status" value="1"/>
</dbReference>
<dbReference type="Proteomes" id="UP000005090">
    <property type="component" value="Chromosome"/>
</dbReference>
<dbReference type="Gene3D" id="3.40.50.1580">
    <property type="entry name" value="Nucleoside phosphorylase domain"/>
    <property type="match status" value="1"/>
</dbReference>
<dbReference type="GO" id="GO:0003824">
    <property type="term" value="F:catalytic activity"/>
    <property type="evidence" value="ECO:0007669"/>
    <property type="project" value="InterPro"/>
</dbReference>
<dbReference type="STRING" id="686340.Metal_2710"/>
<sequence>MGKSLKTNNTDNQKDIQPRLAICTALPKELAACLAIFDSTTPLNSDCPDDANQYWWGSLPSRGGGKPHQVLVTSLVKMGNNVAATAIANLIRSFPTVECILMVGIAGGVPDPKKVESHVRLGDVVVTNEKGILQYDNNKRDSNLIEVRDNSPKPGAFLIAAAKALEAERLLGKHPWQDHIARCNHLEDYQRPSSNTDVLRDSSDKKKRIKHPIDPWRNRHPNSPKIHLAAIGSANTLLKDAIFRDQLRDKHGVRAIEMEGSGTADASWSAGREYIVIRGICDYCDEQKNDIWQNHAALVAAAYARSLIENLSYHPPRQRADRNPFVASEGASSSVERTIIVSSNLSDDIEQLLVDLGEAKAEKTGINSLNARAWRCRRGLASIVSRACCFGWHSNTTGNTSELLLSCGPLGTRRRKTS</sequence>
<dbReference type="PANTHER" id="PTHR46082">
    <property type="entry name" value="ATP/GTP-BINDING PROTEIN-RELATED"/>
    <property type="match status" value="1"/>
</dbReference>
<dbReference type="PANTHER" id="PTHR46082:SF6">
    <property type="entry name" value="AAA+ ATPASE DOMAIN-CONTAINING PROTEIN-RELATED"/>
    <property type="match status" value="1"/>
</dbReference>
<dbReference type="AlphaFoldDB" id="H8GKC4"/>
<feature type="region of interest" description="Disordered" evidence="1">
    <location>
        <begin position="190"/>
        <end position="222"/>
    </location>
</feature>
<dbReference type="EMBL" id="CM001475">
    <property type="protein sequence ID" value="EIC30415.1"/>
    <property type="molecule type" value="Genomic_DNA"/>
</dbReference>
<dbReference type="RefSeq" id="WP_005373025.1">
    <property type="nucleotide sequence ID" value="NZ_CM001475.1"/>
</dbReference>
<accession>H8GKC4</accession>
<protein>
    <submittedName>
        <fullName evidence="2">Nucleoside phosphorylase</fullName>
    </submittedName>
</protein>
<dbReference type="InterPro" id="IPR035994">
    <property type="entry name" value="Nucleoside_phosphorylase_sf"/>
</dbReference>
<organism evidence="2 3">
    <name type="scientific">Methylomicrobium album BG8</name>
    <dbReference type="NCBI Taxonomy" id="686340"/>
    <lineage>
        <taxon>Bacteria</taxon>
        <taxon>Pseudomonadati</taxon>
        <taxon>Pseudomonadota</taxon>
        <taxon>Gammaproteobacteria</taxon>
        <taxon>Methylococcales</taxon>
        <taxon>Methylococcaceae</taxon>
        <taxon>Methylomicrobium</taxon>
    </lineage>
</organism>
<dbReference type="HOGENOM" id="CLU_656894_0_0_6"/>
<reference evidence="2 3" key="1">
    <citation type="journal article" date="2013" name="Genome Announc.">
        <title>Genome Sequence of the Obligate Gammaproteobacterial Methanotroph Methylomicrobium album Strain BG8.</title>
        <authorList>
            <person name="Kits K.D."/>
            <person name="Kalyuzhnaya M.G."/>
            <person name="Klotz M.G."/>
            <person name="Jetten M.S."/>
            <person name="Op den Camp H.J."/>
            <person name="Vuilleumier S."/>
            <person name="Bringel F."/>
            <person name="Dispirito A.A."/>
            <person name="Murrell J.C."/>
            <person name="Bruce D."/>
            <person name="Cheng J.F."/>
            <person name="Copeland A."/>
            <person name="Goodwin L."/>
            <person name="Hauser L."/>
            <person name="Lajus A."/>
            <person name="Land M.L."/>
            <person name="Lapidus A."/>
            <person name="Lucas S."/>
            <person name="Medigue C."/>
            <person name="Pitluck S."/>
            <person name="Woyke T."/>
            <person name="Zeytun A."/>
            <person name="Stein L.Y."/>
        </authorList>
    </citation>
    <scope>NUCLEOTIDE SEQUENCE [LARGE SCALE GENOMIC DNA]</scope>
    <source>
        <strain evidence="2 3">BG8</strain>
    </source>
</reference>
<evidence type="ECO:0000256" key="1">
    <source>
        <dbReference type="SAM" id="MobiDB-lite"/>
    </source>
</evidence>
<name>H8GKC4_METAL</name>
<dbReference type="eggNOG" id="COG0775">
    <property type="taxonomic scope" value="Bacteria"/>
</dbReference>
<proteinExistence type="predicted"/>
<keyword evidence="3" id="KW-1185">Reference proteome</keyword>
<evidence type="ECO:0000313" key="3">
    <source>
        <dbReference type="Proteomes" id="UP000005090"/>
    </source>
</evidence>
<gene>
    <name evidence="2" type="ORF">Metal_2710</name>
</gene>
<evidence type="ECO:0000313" key="2">
    <source>
        <dbReference type="EMBL" id="EIC30415.1"/>
    </source>
</evidence>
<dbReference type="GO" id="GO:0009116">
    <property type="term" value="P:nucleoside metabolic process"/>
    <property type="evidence" value="ECO:0007669"/>
    <property type="project" value="InterPro"/>
</dbReference>
<dbReference type="InterPro" id="IPR053137">
    <property type="entry name" value="NLR-like"/>
</dbReference>